<dbReference type="SUPFAM" id="SSF117074">
    <property type="entry name" value="Hypothetical protein PA1324"/>
    <property type="match status" value="1"/>
</dbReference>
<feature type="compositionally biased region" description="Polar residues" evidence="1">
    <location>
        <begin position="374"/>
        <end position="385"/>
    </location>
</feature>
<feature type="region of interest" description="Disordered" evidence="1">
    <location>
        <begin position="374"/>
        <end position="399"/>
    </location>
</feature>
<accession>A0A1W1CYL6</accession>
<gene>
    <name evidence="2" type="ORF">MNB_SM-5-1098</name>
</gene>
<dbReference type="PROSITE" id="PS51257">
    <property type="entry name" value="PROKAR_LIPOPROTEIN"/>
    <property type="match status" value="1"/>
</dbReference>
<reference evidence="2" key="1">
    <citation type="submission" date="2016-10" db="EMBL/GenBank/DDBJ databases">
        <authorList>
            <person name="de Groot N.N."/>
        </authorList>
    </citation>
    <scope>NUCLEOTIDE SEQUENCE</scope>
</reference>
<sequence length="399" mass="43736">MKKIDNLALSLVTLSLLAFSGCGGASHGNNTENVEERLSFSGVVVDGYIKDAVVFLDLDGNGMHGENEPSTTTDENGSYFFKNIVLRSDEAFIPVVASGGTDIATGKAFEDELKNIVKPQSLEENLSLCITPLTDVTTDKFLQSKTKDSKALEDATIDVASAFGIATEDIAHDPMQDVKIFIKTQELEQIKALIERAVTKASSTTNHETVQKVINRALLREIETTGEAMANISDLLQEVENISAITIPENEKSFIDAQATEIKRFFRSMDGNSDLNSSRLGAIQADIEAREDIACKKIEDAKEGDTLEVVNLDDNVSVREEERPFFDTRGENNLTKDNLQEEPIQNTTQTVVDDTNRVQDIKVEQPVENDVSVADNNDSEAQTEQPAMDIIAPPSIPTY</sequence>
<organism evidence="2">
    <name type="scientific">hydrothermal vent metagenome</name>
    <dbReference type="NCBI Taxonomy" id="652676"/>
    <lineage>
        <taxon>unclassified sequences</taxon>
        <taxon>metagenomes</taxon>
        <taxon>ecological metagenomes</taxon>
    </lineage>
</organism>
<proteinExistence type="predicted"/>
<dbReference type="AlphaFoldDB" id="A0A1W1CYL6"/>
<evidence type="ECO:0000313" key="2">
    <source>
        <dbReference type="EMBL" id="SFV70815.1"/>
    </source>
</evidence>
<name>A0A1W1CYL6_9ZZZZ</name>
<protein>
    <submittedName>
        <fullName evidence="2">Uncharacterized protein</fullName>
    </submittedName>
</protein>
<evidence type="ECO:0000256" key="1">
    <source>
        <dbReference type="SAM" id="MobiDB-lite"/>
    </source>
</evidence>
<dbReference type="EMBL" id="FPHH01000158">
    <property type="protein sequence ID" value="SFV70815.1"/>
    <property type="molecule type" value="Genomic_DNA"/>
</dbReference>